<dbReference type="SUPFAM" id="SSF55326">
    <property type="entry name" value="PurM N-terminal domain-like"/>
    <property type="match status" value="1"/>
</dbReference>
<evidence type="ECO:0000256" key="1">
    <source>
        <dbReference type="SAM" id="MobiDB-lite"/>
    </source>
</evidence>
<dbReference type="NCBIfam" id="TIGR04045">
    <property type="entry name" value="MSMEG_0567_GNAT"/>
    <property type="match status" value="1"/>
</dbReference>
<keyword evidence="3" id="KW-0808">Transferase</keyword>
<name>A0A839Y324_9ACTN</name>
<sequence length="507" mass="50939">MRAPTPEMAISGLQNPQKMAIFGGPDAPEMAMSAEAERASLDRNVLLVDFRTPPTTGSWQVEEADAAGAAAHRALRQAAFVEAQGLFAGTDLDATDDDPRAVTLVARGTSGAVLGGVRLAPADPGGPDVGWWTGSRLVVTPDAPRGLGAALVTAACARAEQAGVLRFDATVQQRYAGLFGRLGWQPTGTAEIGGRPHTTMTWPIGRIAALAAATKQPLGDLLGGFHLGGAGYVGDDGAPVPGTDVIAACDAILPSMVERDPGWAGWCGVLVNVNDLSAMGAAPLGLLDAVGARDASFAARVLAGLREASRAWGVPVLGGHTQLGVPASLSVTALGRTDRPVPAGGGRPGQHVSLTADLGGGWRRGHTGRQWDSTSTRTTAELQLMGSVVARTAPAAAKDVSMAGLVGTLGMLAEASGCGAVLDVAAVPRPPAASVGDWATCFPGTAFLTTDAPGRAVAPAGPATSAVCGELVAGSGVQLRWPDGSLTPAVPGPVTGLGCADTPGVTR</sequence>
<feature type="region of interest" description="Disordered" evidence="1">
    <location>
        <begin position="341"/>
        <end position="375"/>
    </location>
</feature>
<dbReference type="InterPro" id="IPR000182">
    <property type="entry name" value="GNAT_dom"/>
</dbReference>
<dbReference type="PANTHER" id="PTHR30270:SF0">
    <property type="entry name" value="THIAMINE-MONOPHOSPHATE KINASE"/>
    <property type="match status" value="1"/>
</dbReference>
<protein>
    <submittedName>
        <fullName evidence="3">Putative N-acetyltransferase (TIGR04045 family)</fullName>
    </submittedName>
</protein>
<organism evidence="3 4">
    <name type="scientific">Modestobacter versicolor</name>
    <dbReference type="NCBI Taxonomy" id="429133"/>
    <lineage>
        <taxon>Bacteria</taxon>
        <taxon>Bacillati</taxon>
        <taxon>Actinomycetota</taxon>
        <taxon>Actinomycetes</taxon>
        <taxon>Geodermatophilales</taxon>
        <taxon>Geodermatophilaceae</taxon>
        <taxon>Modestobacter</taxon>
    </lineage>
</organism>
<dbReference type="InterPro" id="IPR010918">
    <property type="entry name" value="PurM-like_C_dom"/>
</dbReference>
<reference evidence="3 4" key="1">
    <citation type="submission" date="2020-08" db="EMBL/GenBank/DDBJ databases">
        <title>Sequencing the genomes of 1000 actinobacteria strains.</title>
        <authorList>
            <person name="Klenk H.-P."/>
        </authorList>
    </citation>
    <scope>NUCLEOTIDE SEQUENCE [LARGE SCALE GENOMIC DNA]</scope>
    <source>
        <strain evidence="3 4">DSM 16678</strain>
    </source>
</reference>
<dbReference type="SUPFAM" id="SSF56042">
    <property type="entry name" value="PurM C-terminal domain-like"/>
    <property type="match status" value="1"/>
</dbReference>
<evidence type="ECO:0000313" key="3">
    <source>
        <dbReference type="EMBL" id="MBB3677598.1"/>
    </source>
</evidence>
<dbReference type="Proteomes" id="UP000580718">
    <property type="component" value="Unassembled WGS sequence"/>
</dbReference>
<feature type="domain" description="N-acetyltransferase" evidence="2">
    <location>
        <begin position="59"/>
        <end position="205"/>
    </location>
</feature>
<dbReference type="Gene3D" id="3.40.630.30">
    <property type="match status" value="1"/>
</dbReference>
<dbReference type="AlphaFoldDB" id="A0A839Y324"/>
<dbReference type="InterPro" id="IPR016181">
    <property type="entry name" value="Acyl_CoA_acyltransferase"/>
</dbReference>
<dbReference type="InterPro" id="IPR036676">
    <property type="entry name" value="PurM-like_C_sf"/>
</dbReference>
<dbReference type="PANTHER" id="PTHR30270">
    <property type="entry name" value="THIAMINE-MONOPHOSPHATE KINASE"/>
    <property type="match status" value="1"/>
</dbReference>
<dbReference type="EMBL" id="JACIBU010000001">
    <property type="protein sequence ID" value="MBB3677598.1"/>
    <property type="molecule type" value="Genomic_DNA"/>
</dbReference>
<dbReference type="InterPro" id="IPR016188">
    <property type="entry name" value="PurM-like_N"/>
</dbReference>
<dbReference type="Pfam" id="PF02769">
    <property type="entry name" value="AIRS_C"/>
    <property type="match status" value="1"/>
</dbReference>
<dbReference type="RefSeq" id="WP_246405503.1">
    <property type="nucleotide sequence ID" value="NZ_JACIBU010000001.1"/>
</dbReference>
<dbReference type="NCBIfam" id="TIGR04050">
    <property type="entry name" value="MSMEG_0567_Cter"/>
    <property type="match status" value="1"/>
</dbReference>
<dbReference type="GO" id="GO:0016747">
    <property type="term" value="F:acyltransferase activity, transferring groups other than amino-acyl groups"/>
    <property type="evidence" value="ECO:0007669"/>
    <property type="project" value="InterPro"/>
</dbReference>
<dbReference type="PROSITE" id="PS51186">
    <property type="entry name" value="GNAT"/>
    <property type="match status" value="1"/>
</dbReference>
<gene>
    <name evidence="3" type="ORF">FHX36_003333</name>
</gene>
<accession>A0A839Y324</accession>
<dbReference type="GO" id="GO:0009030">
    <property type="term" value="F:thiamine-phosphate kinase activity"/>
    <property type="evidence" value="ECO:0007669"/>
    <property type="project" value="InterPro"/>
</dbReference>
<dbReference type="Pfam" id="PF00586">
    <property type="entry name" value="AIRS"/>
    <property type="match status" value="1"/>
</dbReference>
<proteinExistence type="predicted"/>
<comment type="caution">
    <text evidence="3">The sequence shown here is derived from an EMBL/GenBank/DDBJ whole genome shotgun (WGS) entry which is preliminary data.</text>
</comment>
<dbReference type="InterPro" id="IPR024035">
    <property type="entry name" value="MSMEG_0567_GNAT"/>
</dbReference>
<dbReference type="SUPFAM" id="SSF55729">
    <property type="entry name" value="Acyl-CoA N-acyltransferases (Nat)"/>
    <property type="match status" value="1"/>
</dbReference>
<evidence type="ECO:0000259" key="2">
    <source>
        <dbReference type="PROSITE" id="PS51186"/>
    </source>
</evidence>
<dbReference type="InterPro" id="IPR036921">
    <property type="entry name" value="PurM-like_N_sf"/>
</dbReference>
<dbReference type="Gene3D" id="3.90.650.10">
    <property type="entry name" value="PurM-like C-terminal domain"/>
    <property type="match status" value="1"/>
</dbReference>
<dbReference type="InterPro" id="IPR006283">
    <property type="entry name" value="ThiL-like"/>
</dbReference>
<evidence type="ECO:0000313" key="4">
    <source>
        <dbReference type="Proteomes" id="UP000580718"/>
    </source>
</evidence>
<dbReference type="Gene3D" id="3.30.1330.10">
    <property type="entry name" value="PurM-like, N-terminal domain"/>
    <property type="match status" value="1"/>
</dbReference>
<dbReference type="InterPro" id="IPR023911">
    <property type="entry name" value="MSMEG_0567/sll0787_C"/>
</dbReference>
<dbReference type="GO" id="GO:0009228">
    <property type="term" value="P:thiamine biosynthetic process"/>
    <property type="evidence" value="ECO:0007669"/>
    <property type="project" value="InterPro"/>
</dbReference>